<dbReference type="EC" id="2.4.99.28" evidence="7"/>
<feature type="transmembrane region" description="Helical" evidence="9">
    <location>
        <begin position="80"/>
        <end position="101"/>
    </location>
</feature>
<comment type="catalytic activity">
    <reaction evidence="8">
        <text>[GlcNAc-(1-&gt;4)-Mur2Ac(oyl-L-Ala-gamma-D-Glu-L-Lys-D-Ala-D-Ala)](n)-di-trans,octa-cis-undecaprenyl diphosphate + beta-D-GlcNAc-(1-&gt;4)-Mur2Ac(oyl-L-Ala-gamma-D-Glu-L-Lys-D-Ala-D-Ala)-di-trans,octa-cis-undecaprenyl diphosphate = [GlcNAc-(1-&gt;4)-Mur2Ac(oyl-L-Ala-gamma-D-Glu-L-Lys-D-Ala-D-Ala)](n+1)-di-trans,octa-cis-undecaprenyl diphosphate + di-trans,octa-cis-undecaprenyl diphosphate + H(+)</text>
        <dbReference type="Rhea" id="RHEA:23708"/>
        <dbReference type="Rhea" id="RHEA-COMP:9602"/>
        <dbReference type="Rhea" id="RHEA-COMP:9603"/>
        <dbReference type="ChEBI" id="CHEBI:15378"/>
        <dbReference type="ChEBI" id="CHEBI:58405"/>
        <dbReference type="ChEBI" id="CHEBI:60033"/>
        <dbReference type="ChEBI" id="CHEBI:78435"/>
        <dbReference type="EC" id="2.4.99.28"/>
    </reaction>
</comment>
<organism evidence="10 11">
    <name type="scientific">Dermacoccus nishinomiyaensis</name>
    <dbReference type="NCBI Taxonomy" id="1274"/>
    <lineage>
        <taxon>Bacteria</taxon>
        <taxon>Bacillati</taxon>
        <taxon>Actinomycetota</taxon>
        <taxon>Actinomycetes</taxon>
        <taxon>Micrococcales</taxon>
        <taxon>Dermacoccaceae</taxon>
        <taxon>Dermacoccus</taxon>
    </lineage>
</organism>
<feature type="transmembrane region" description="Helical" evidence="9">
    <location>
        <begin position="347"/>
        <end position="367"/>
    </location>
</feature>
<dbReference type="eggNOG" id="COG0772">
    <property type="taxonomic scope" value="Bacteria"/>
</dbReference>
<dbReference type="RefSeq" id="WP_038568727.1">
    <property type="nucleotide sequence ID" value="NZ_CP008889.1"/>
</dbReference>
<dbReference type="HOGENOM" id="CLU_029243_2_1_11"/>
<evidence type="ECO:0000256" key="9">
    <source>
        <dbReference type="SAM" id="Phobius"/>
    </source>
</evidence>
<keyword evidence="4" id="KW-0133">Cell shape</keyword>
<evidence type="ECO:0000256" key="8">
    <source>
        <dbReference type="ARBA" id="ARBA00049902"/>
    </source>
</evidence>
<dbReference type="AlphaFoldDB" id="A0A075JH52"/>
<evidence type="ECO:0000256" key="1">
    <source>
        <dbReference type="ARBA" id="ARBA00004141"/>
    </source>
</evidence>
<gene>
    <name evidence="10" type="ORF">HX89_09395</name>
</gene>
<feature type="transmembrane region" description="Helical" evidence="9">
    <location>
        <begin position="46"/>
        <end position="68"/>
    </location>
</feature>
<dbReference type="NCBIfam" id="TIGR02210">
    <property type="entry name" value="rodA_shape"/>
    <property type="match status" value="1"/>
</dbReference>
<evidence type="ECO:0000256" key="6">
    <source>
        <dbReference type="ARBA" id="ARBA00023136"/>
    </source>
</evidence>
<dbReference type="PANTHER" id="PTHR30474:SF14">
    <property type="entry name" value="CELL CYCLE PROTEIN"/>
    <property type="match status" value="1"/>
</dbReference>
<comment type="subcellular location">
    <subcellularLocation>
        <location evidence="1">Membrane</location>
        <topology evidence="1">Multi-pass membrane protein</topology>
    </subcellularLocation>
</comment>
<dbReference type="PROSITE" id="PS00428">
    <property type="entry name" value="FTSW_RODA_SPOVE"/>
    <property type="match status" value="1"/>
</dbReference>
<dbReference type="InterPro" id="IPR011923">
    <property type="entry name" value="RodA/MrdB"/>
</dbReference>
<dbReference type="Proteomes" id="UP000027986">
    <property type="component" value="Chromosome"/>
</dbReference>
<dbReference type="Pfam" id="PF01098">
    <property type="entry name" value="FTSW_RODA_SPOVE"/>
    <property type="match status" value="1"/>
</dbReference>
<feature type="transmembrane region" description="Helical" evidence="9">
    <location>
        <begin position="310"/>
        <end position="327"/>
    </location>
</feature>
<keyword evidence="5 9" id="KW-1133">Transmembrane helix</keyword>
<dbReference type="EMBL" id="CP008889">
    <property type="protein sequence ID" value="AIF41125.1"/>
    <property type="molecule type" value="Genomic_DNA"/>
</dbReference>
<name>A0A075JH52_9MICO</name>
<keyword evidence="11" id="KW-1185">Reference proteome</keyword>
<feature type="transmembrane region" description="Helical" evidence="9">
    <location>
        <begin position="191"/>
        <end position="212"/>
    </location>
</feature>
<dbReference type="GO" id="GO:0051301">
    <property type="term" value="P:cell division"/>
    <property type="evidence" value="ECO:0007669"/>
    <property type="project" value="InterPro"/>
</dbReference>
<evidence type="ECO:0000313" key="11">
    <source>
        <dbReference type="Proteomes" id="UP000027986"/>
    </source>
</evidence>
<feature type="transmembrane region" description="Helical" evidence="9">
    <location>
        <begin position="280"/>
        <end position="298"/>
    </location>
</feature>
<accession>A0A075JH52</accession>
<feature type="transmembrane region" description="Helical" evidence="9">
    <location>
        <begin position="20"/>
        <end position="40"/>
    </location>
</feature>
<evidence type="ECO:0000256" key="5">
    <source>
        <dbReference type="ARBA" id="ARBA00022989"/>
    </source>
</evidence>
<keyword evidence="3 9" id="KW-0812">Transmembrane</keyword>
<evidence type="ECO:0000256" key="7">
    <source>
        <dbReference type="ARBA" id="ARBA00044770"/>
    </source>
</evidence>
<protein>
    <recommendedName>
        <fullName evidence="7">peptidoglycan glycosyltransferase</fullName>
        <ecNumber evidence="7">2.4.99.28</ecNumber>
    </recommendedName>
</protein>
<sequence length="376" mass="39256">MNAARSEPRRVLADLARLDLGLLTAAAGLTGIGILLTWSATAHVSGTAFAVRGVINAVIGVGLAALIMRLDPRTLRALAPAIYLVALLALLAVLTPLGSTINGSRSWIEVPGFSIQPSEMAKVALTVALASVLADRDDPRPLGLRQLRLPLAVVAVPLALIMLQPDFGSAVVLTLLAVSALLVPGVRRRVLLGAGTALAGVVAVALFTPVLAPYQRDRLLAFVDPTADPSGIGYQVAQVKTAIGSGGLFGQGLFEGRSTQGGFIPFQYTDFVFSVAGEELGFVGAVGVVALELFVVVRMLHVARRSEDDFARLVCVALAGWFVVQTLENLGMNLGLMPVTGVPLPFVSYGGSSMFSCWAAIGLVGNVQKTRRSRLG</sequence>
<feature type="transmembrane region" description="Helical" evidence="9">
    <location>
        <begin position="169"/>
        <end position="186"/>
    </location>
</feature>
<proteinExistence type="predicted"/>
<dbReference type="GO" id="GO:0008955">
    <property type="term" value="F:peptidoglycan glycosyltransferase activity"/>
    <property type="evidence" value="ECO:0007669"/>
    <property type="project" value="UniProtKB-EC"/>
</dbReference>
<evidence type="ECO:0000313" key="10">
    <source>
        <dbReference type="EMBL" id="AIF41125.1"/>
    </source>
</evidence>
<reference evidence="10 11" key="1">
    <citation type="submission" date="2014-07" db="EMBL/GenBank/DDBJ databases">
        <title>Genome Sequencing of Dermacoccus nishinomiyaensis.</title>
        <authorList>
            <person name="Hong K.W."/>
            <person name="Chan K.G."/>
        </authorList>
    </citation>
    <scope>NUCLEOTIDE SEQUENCE [LARGE SCALE GENOMIC DNA]</scope>
    <source>
        <strain evidence="10 11">M25</strain>
    </source>
</reference>
<comment type="pathway">
    <text evidence="2">Cell wall biogenesis; peptidoglycan biosynthesis.</text>
</comment>
<dbReference type="GO" id="GO:0008360">
    <property type="term" value="P:regulation of cell shape"/>
    <property type="evidence" value="ECO:0007669"/>
    <property type="project" value="UniProtKB-KW"/>
</dbReference>
<keyword evidence="6 9" id="KW-0472">Membrane</keyword>
<dbReference type="PANTHER" id="PTHR30474">
    <property type="entry name" value="CELL CYCLE PROTEIN"/>
    <property type="match status" value="1"/>
</dbReference>
<dbReference type="GO" id="GO:0032153">
    <property type="term" value="C:cell division site"/>
    <property type="evidence" value="ECO:0007669"/>
    <property type="project" value="TreeGrafter"/>
</dbReference>
<dbReference type="KEGG" id="dni:HX89_09395"/>
<dbReference type="InterPro" id="IPR001182">
    <property type="entry name" value="FtsW/RodA"/>
</dbReference>
<dbReference type="GO" id="GO:0015648">
    <property type="term" value="F:lipid-linked peptidoglycan transporter activity"/>
    <property type="evidence" value="ECO:0007669"/>
    <property type="project" value="TreeGrafter"/>
</dbReference>
<evidence type="ECO:0000256" key="2">
    <source>
        <dbReference type="ARBA" id="ARBA00004752"/>
    </source>
</evidence>
<dbReference type="InterPro" id="IPR018365">
    <property type="entry name" value="Cell_cycle_FtsW-rel_CS"/>
</dbReference>
<dbReference type="GO" id="GO:0005886">
    <property type="term" value="C:plasma membrane"/>
    <property type="evidence" value="ECO:0007669"/>
    <property type="project" value="TreeGrafter"/>
</dbReference>
<dbReference type="OrthoDB" id="9768187at2"/>
<evidence type="ECO:0000256" key="3">
    <source>
        <dbReference type="ARBA" id="ARBA00022692"/>
    </source>
</evidence>
<evidence type="ECO:0000256" key="4">
    <source>
        <dbReference type="ARBA" id="ARBA00022960"/>
    </source>
</evidence>
<dbReference type="GeneID" id="41841353"/>